<feature type="region of interest" description="Disordered" evidence="4">
    <location>
        <begin position="645"/>
        <end position="666"/>
    </location>
</feature>
<dbReference type="OrthoDB" id="10263345at2759"/>
<dbReference type="GO" id="GO:0042147">
    <property type="term" value="P:retrograde transport, endosome to Golgi"/>
    <property type="evidence" value="ECO:0007669"/>
    <property type="project" value="InterPro"/>
</dbReference>
<feature type="compositionally biased region" description="Polar residues" evidence="4">
    <location>
        <begin position="878"/>
        <end position="887"/>
    </location>
</feature>
<feature type="domain" description="Syndetin C-terminal" evidence="5">
    <location>
        <begin position="1194"/>
        <end position="1425"/>
    </location>
</feature>
<evidence type="ECO:0000313" key="7">
    <source>
        <dbReference type="EMBL" id="EWM29115.1"/>
    </source>
</evidence>
<evidence type="ECO:0000256" key="2">
    <source>
        <dbReference type="ARBA" id="ARBA00022927"/>
    </source>
</evidence>
<feature type="compositionally biased region" description="Acidic residues" evidence="4">
    <location>
        <begin position="653"/>
        <end position="663"/>
    </location>
</feature>
<keyword evidence="8" id="KW-1185">Reference proteome</keyword>
<accession>W7TPS4</accession>
<evidence type="ECO:0000256" key="3">
    <source>
        <dbReference type="ARBA" id="ARBA00023054"/>
    </source>
</evidence>
<evidence type="ECO:0000259" key="6">
    <source>
        <dbReference type="Pfam" id="PF10475"/>
    </source>
</evidence>
<evidence type="ECO:0000313" key="8">
    <source>
        <dbReference type="Proteomes" id="UP000019335"/>
    </source>
</evidence>
<evidence type="ECO:0000256" key="4">
    <source>
        <dbReference type="SAM" id="MobiDB-lite"/>
    </source>
</evidence>
<feature type="domain" description="Vacuolar protein sorting-associated protein 54 N-terminal" evidence="6">
    <location>
        <begin position="207"/>
        <end position="400"/>
    </location>
</feature>
<dbReference type="InterPro" id="IPR019514">
    <property type="entry name" value="Syndetin_C"/>
</dbReference>
<name>W7TPS4_9STRA</name>
<dbReference type="GO" id="GO:0005829">
    <property type="term" value="C:cytosol"/>
    <property type="evidence" value="ECO:0007669"/>
    <property type="project" value="GOC"/>
</dbReference>
<keyword evidence="1" id="KW-0813">Transport</keyword>
<feature type="compositionally biased region" description="Polar residues" evidence="4">
    <location>
        <begin position="435"/>
        <end position="454"/>
    </location>
</feature>
<dbReference type="GO" id="GO:0000149">
    <property type="term" value="F:SNARE binding"/>
    <property type="evidence" value="ECO:0007669"/>
    <property type="project" value="TreeGrafter"/>
</dbReference>
<protein>
    <submittedName>
        <fullName evidence="7">Vacuolar protein sorting-associated protein 54</fullName>
    </submittedName>
</protein>
<evidence type="ECO:0000256" key="1">
    <source>
        <dbReference type="ARBA" id="ARBA00022448"/>
    </source>
</evidence>
<dbReference type="PANTHER" id="PTHR13258">
    <property type="entry name" value="SYNDETIN"/>
    <property type="match status" value="1"/>
</dbReference>
<evidence type="ECO:0000259" key="5">
    <source>
        <dbReference type="Pfam" id="PF10474"/>
    </source>
</evidence>
<dbReference type="GO" id="GO:0015031">
    <property type="term" value="P:protein transport"/>
    <property type="evidence" value="ECO:0007669"/>
    <property type="project" value="UniProtKB-KW"/>
</dbReference>
<dbReference type="Pfam" id="PF10475">
    <property type="entry name" value="Vps54_N"/>
    <property type="match status" value="1"/>
</dbReference>
<comment type="caution">
    <text evidence="7">The sequence shown here is derived from an EMBL/GenBank/DDBJ whole genome shotgun (WGS) entry which is preliminary data.</text>
</comment>
<dbReference type="GO" id="GO:0032456">
    <property type="term" value="P:endocytic recycling"/>
    <property type="evidence" value="ECO:0007669"/>
    <property type="project" value="InterPro"/>
</dbReference>
<dbReference type="InterPro" id="IPR040047">
    <property type="entry name" value="VPS50"/>
</dbReference>
<dbReference type="GO" id="GO:1990745">
    <property type="term" value="C:EARP complex"/>
    <property type="evidence" value="ECO:0007669"/>
    <property type="project" value="InterPro"/>
</dbReference>
<keyword evidence="2" id="KW-0653">Protein transport</keyword>
<sequence length="1458" mass="164610">MQAMRSHKFTGKHSFRLSVWNPMSQGREDDSIDTLMRRLYVMPKQSSRLVYAGNYFADDEDEQDDEDEASILASNSRSVYARNMAIAGNGETIYENITSMSSRSRDPLWRRDSNLLEKDSIMPGTGTIFFDEDSQEFVGRKDSNDGDDEDDSFEPKISPAHRVHIQNMAFLNCIQRTRATVGHFIPVARSEAGSLPRSEKTSLATQDESLLSSDFDATLYIMRRFSTESFESEKFHGFVERELREKDMSKVCVITELATRVEANYQVLIQGMKNVHEIDLYLKSTSMQTWECRRRLNLMDCSIRKPFLAILQKSIRRENLKRIQHVLKRTRTVLILQSETKTALKSELYQRAVAAATNAKLALDSDVLKGVTMLGTSTQALNKLLPEVRLAVDRRLRHLCSIRSDSSAAIFSTEYAWILRAYNRLDAHGIRLSSKPRSTSNPSPSDGASAASQDSLNDDIVPVAPAVDKGGITGLSERIQRFTAMELEYCTKVAIIKACTVPISVSQGASVTDRKGANVKDPSENPSTFQFAPSLSSKNANYALSYSKTPHHPENMGCNAPVTERDVHGRIVAFKGMPLNLWTISDLIKQLRPRTALLIIRELAQQATELLHRFFLLLQWHRSPYDSRNTEESFLHRSPHLVKRDSEMSGGLSDDEDEDEEEHGTEGSFLFSARQEVPVVALSNFSIGPKGGSCSCDQAHKECQATPPAFPELSAVEVTDLPSHSKDFLMRARLSVVAKGLRQARKQLWLPLERTVIMLLNEQEVNLDGLVEAVATVEMLIALGEEFGNNDPAALRFAIHTICVHFREKMHHECFGAMQQAIDREIWYNVPIPVEEFGGVTGLIKNYTQPLAWPFKNGFGRHAKERVQRKSGGESKSRSQSFSTGSTPPILASFPSSGNPFLIPSTSEESASDPTLYILPFPADLLDPMAPDDMDNNEEDPRMSPTLPSVPSNTVQSPFLWTITQASLNGFAKHAGRYFQLMQVYPITARETYDSLLQLLDFYVYMVFAIFVPEQSAELLLSQFPQLNKESSFAEEMSWASQDIHIPLPVEMEQETSHLKSYLTRVHDNFIEEDCWGLGIGLETADRIRKLGADTAKKINAMAAATGVPNNFTMSAVASRVTSPRAGVNRFCEDKWCDIREQHSDTVGEDSERDGEKDREYFSGANVQPPFKIRKVRFQRPASIQLALEDPHSLHGLSYRAIAVESCFFLLEIVKKFKPYFVALIQEHNDDIDSQEGGDHLQFVGEAIAQLRTFIYRCTAPRLVRASSIVRLVESQVWHHNVIREEANPYTERICVLCRRIWEKIRGPEERGSAKLDGLDNMYIPSEAKVLIWTEVAQCIMGTLLEGFSRIDKCSTEGRSLMSMDLQAIQVGLDEILRVRPARGRAYVENYIKAFYYGQVDVMSWVEKNYKFYHYRHIAGLFDAAIGQKRIVRVFMNETVQLYHSLRTETSETEKSNV</sequence>
<dbReference type="Pfam" id="PF10474">
    <property type="entry name" value="Syndetin_C"/>
    <property type="match status" value="1"/>
</dbReference>
<dbReference type="Proteomes" id="UP000019335">
    <property type="component" value="Chromosome 3"/>
</dbReference>
<feature type="compositionally biased region" description="Basic and acidic residues" evidence="4">
    <location>
        <begin position="865"/>
        <end position="877"/>
    </location>
</feature>
<feature type="region of interest" description="Disordered" evidence="4">
    <location>
        <begin position="433"/>
        <end position="454"/>
    </location>
</feature>
<keyword evidence="3" id="KW-0175">Coiled coil</keyword>
<feature type="region of interest" description="Disordered" evidence="4">
    <location>
        <begin position="864"/>
        <end position="890"/>
    </location>
</feature>
<proteinExistence type="predicted"/>
<organism evidence="7 8">
    <name type="scientific">Nannochloropsis gaditana</name>
    <dbReference type="NCBI Taxonomy" id="72520"/>
    <lineage>
        <taxon>Eukaryota</taxon>
        <taxon>Sar</taxon>
        <taxon>Stramenopiles</taxon>
        <taxon>Ochrophyta</taxon>
        <taxon>Eustigmatophyceae</taxon>
        <taxon>Eustigmatales</taxon>
        <taxon>Monodopsidaceae</taxon>
        <taxon>Nannochloropsis</taxon>
    </lineage>
</organism>
<dbReference type="PANTHER" id="PTHR13258:SF0">
    <property type="entry name" value="SYNDETIN"/>
    <property type="match status" value="1"/>
</dbReference>
<dbReference type="EMBL" id="AZIL01000177">
    <property type="protein sequence ID" value="EWM29115.1"/>
    <property type="molecule type" value="Genomic_DNA"/>
</dbReference>
<dbReference type="InterPro" id="IPR019515">
    <property type="entry name" value="VPS54_N"/>
</dbReference>
<reference evidence="7 8" key="1">
    <citation type="journal article" date="2014" name="Mol. Plant">
        <title>Chromosome Scale Genome Assembly and Transcriptome Profiling of Nannochloropsis gaditana in Nitrogen Depletion.</title>
        <authorList>
            <person name="Corteggiani Carpinelli E."/>
            <person name="Telatin A."/>
            <person name="Vitulo N."/>
            <person name="Forcato C."/>
            <person name="D'Angelo M."/>
            <person name="Schiavon R."/>
            <person name="Vezzi A."/>
            <person name="Giacometti G.M."/>
            <person name="Morosinotto T."/>
            <person name="Valle G."/>
        </authorList>
    </citation>
    <scope>NUCLEOTIDE SEQUENCE [LARGE SCALE GENOMIC DNA]</scope>
    <source>
        <strain evidence="7 8">B-31</strain>
    </source>
</reference>
<feature type="region of interest" description="Disordered" evidence="4">
    <location>
        <begin position="928"/>
        <end position="951"/>
    </location>
</feature>
<gene>
    <name evidence="7" type="ORF">Naga_100007g110</name>
</gene>